<dbReference type="PATRIC" id="fig|1653479.3.peg.2828"/>
<evidence type="ECO:0000313" key="1">
    <source>
        <dbReference type="EMBL" id="AMY24091.1"/>
    </source>
</evidence>
<dbReference type="AlphaFoldDB" id="A0A143QMC5"/>
<dbReference type="Proteomes" id="UP000076038">
    <property type="component" value="Chromosome"/>
</dbReference>
<name>A0A143QMC5_RHOFA</name>
<dbReference type="Gene3D" id="3.20.80.10">
    <property type="entry name" value="Regulatory factor, effector binding domain"/>
    <property type="match status" value="1"/>
</dbReference>
<organism evidence="1 2">
    <name type="scientific">Rhodococcoides fascians</name>
    <name type="common">Rhodococcus fascians</name>
    <dbReference type="NCBI Taxonomy" id="1828"/>
    <lineage>
        <taxon>Bacteria</taxon>
        <taxon>Bacillati</taxon>
        <taxon>Actinomycetota</taxon>
        <taxon>Actinomycetes</taxon>
        <taxon>Mycobacteriales</taxon>
        <taxon>Nocardiaceae</taxon>
        <taxon>Rhodococcoides</taxon>
    </lineage>
</organism>
<dbReference type="RefSeq" id="WP_032381840.1">
    <property type="nucleotide sequence ID" value="NZ_CAKKLU010000011.1"/>
</dbReference>
<proteinExistence type="predicted"/>
<sequence length="144" mass="15332">MSFRITARSAELFGGLVAPRVEPGAEASCSEWMGFLRDRVREKNIDATEVTTVYVPDAHGTVNALVGVPLDSPSDVAVGDVFVSIPTGVFAVFVPSGGLADPIEDVWAQVDECVRSGTLFRAYAEEVEVVTNAGEVELFVSIVL</sequence>
<reference evidence="1 2" key="1">
    <citation type="journal article" date="2016" name="Genome Announc.">
        <title>Complete Genome and Plasmid Sequences for Rhodococcus fascians D188 and Draft Sequences for Rhodococcus Isolates PBTS 1 and PBTS 2.</title>
        <authorList>
            <person name="Stamler R.A."/>
            <person name="Vereecke D."/>
            <person name="Zhang Y."/>
            <person name="Schilkey F."/>
            <person name="Devitt N."/>
            <person name="Randall J.J."/>
        </authorList>
    </citation>
    <scope>NUCLEOTIDE SEQUENCE [LARGE SCALE GENOMIC DNA]</scope>
    <source>
        <strain evidence="1 2">PBTS2</strain>
    </source>
</reference>
<dbReference type="KEGG" id="rhs:A3Q41_02798"/>
<reference evidence="2" key="2">
    <citation type="submission" date="2016-04" db="EMBL/GenBank/DDBJ databases">
        <title>Complete Genome and Plasmid Sequences for Rhodococcus fascians D188 and Draft Sequences for Rhodococcus spp. Isolates PBTS 1 and PBTS 2.</title>
        <authorList>
            <person name="Stamer R."/>
            <person name="Vereecke D."/>
            <person name="Zhang Y."/>
            <person name="Schilkey F."/>
            <person name="Devitt N."/>
            <person name="Randall J."/>
        </authorList>
    </citation>
    <scope>NUCLEOTIDE SEQUENCE [LARGE SCALE GENOMIC DNA]</scope>
    <source>
        <strain evidence="2">PBTS2</strain>
    </source>
</reference>
<dbReference type="InterPro" id="IPR011256">
    <property type="entry name" value="Reg_factor_effector_dom_sf"/>
</dbReference>
<keyword evidence="2" id="KW-1185">Reference proteome</keyword>
<dbReference type="EMBL" id="CP015220">
    <property type="protein sequence ID" value="AMY24091.1"/>
    <property type="molecule type" value="Genomic_DNA"/>
</dbReference>
<accession>A0A143QMC5</accession>
<protein>
    <recommendedName>
        <fullName evidence="3">AraC family transcriptional regulator</fullName>
    </recommendedName>
</protein>
<evidence type="ECO:0000313" key="2">
    <source>
        <dbReference type="Proteomes" id="UP000076038"/>
    </source>
</evidence>
<evidence type="ECO:0008006" key="3">
    <source>
        <dbReference type="Google" id="ProtNLM"/>
    </source>
</evidence>
<gene>
    <name evidence="1" type="ORF">A3Q41_02798</name>
</gene>